<protein>
    <submittedName>
        <fullName evidence="2">Type IV pilus assembly protein PilM</fullName>
    </submittedName>
</protein>
<dbReference type="PANTHER" id="PTHR32432">
    <property type="entry name" value="CELL DIVISION PROTEIN FTSA-RELATED"/>
    <property type="match status" value="1"/>
</dbReference>
<proteinExistence type="predicted"/>
<dbReference type="SUPFAM" id="SSF53067">
    <property type="entry name" value="Actin-like ATPase domain"/>
    <property type="match status" value="2"/>
</dbReference>
<feature type="region of interest" description="Disordered" evidence="1">
    <location>
        <begin position="195"/>
        <end position="230"/>
    </location>
</feature>
<feature type="compositionally biased region" description="Polar residues" evidence="1">
    <location>
        <begin position="202"/>
        <end position="211"/>
    </location>
</feature>
<organism evidence="2 3">
    <name type="scientific">Candidatus Kaiserbacteria bacterium GW2011_GWC2_49_12</name>
    <dbReference type="NCBI Taxonomy" id="1618675"/>
    <lineage>
        <taxon>Bacteria</taxon>
        <taxon>Candidatus Kaiseribacteriota</taxon>
    </lineage>
</organism>
<evidence type="ECO:0000313" key="2">
    <source>
        <dbReference type="EMBL" id="KKW06637.1"/>
    </source>
</evidence>
<feature type="compositionally biased region" description="Basic and acidic residues" evidence="1">
    <location>
        <begin position="212"/>
        <end position="230"/>
    </location>
</feature>
<reference evidence="2 3" key="1">
    <citation type="journal article" date="2015" name="Nature">
        <title>rRNA introns, odd ribosomes, and small enigmatic genomes across a large radiation of phyla.</title>
        <authorList>
            <person name="Brown C.T."/>
            <person name="Hug L.A."/>
            <person name="Thomas B.C."/>
            <person name="Sharon I."/>
            <person name="Castelle C.J."/>
            <person name="Singh A."/>
            <person name="Wilkins M.J."/>
            <person name="Williams K.H."/>
            <person name="Banfield J.F."/>
        </authorList>
    </citation>
    <scope>NUCLEOTIDE SEQUENCE [LARGE SCALE GENOMIC DNA]</scope>
</reference>
<evidence type="ECO:0000313" key="3">
    <source>
        <dbReference type="Proteomes" id="UP000034589"/>
    </source>
</evidence>
<comment type="caution">
    <text evidence="2">The sequence shown here is derived from an EMBL/GenBank/DDBJ whole genome shotgun (WGS) entry which is preliminary data.</text>
</comment>
<dbReference type="InterPro" id="IPR043129">
    <property type="entry name" value="ATPase_NBD"/>
</dbReference>
<dbReference type="Proteomes" id="UP000034589">
    <property type="component" value="Unassembled WGS sequence"/>
</dbReference>
<dbReference type="Gene3D" id="3.30.1490.300">
    <property type="match status" value="1"/>
</dbReference>
<dbReference type="CDD" id="cd24049">
    <property type="entry name" value="ASKHA_NBD_PilM"/>
    <property type="match status" value="1"/>
</dbReference>
<dbReference type="EMBL" id="LCPV01000029">
    <property type="protein sequence ID" value="KKW06637.1"/>
    <property type="molecule type" value="Genomic_DNA"/>
</dbReference>
<dbReference type="AlphaFoldDB" id="A0A0G1XVP0"/>
<dbReference type="InterPro" id="IPR050696">
    <property type="entry name" value="FtsA/MreB"/>
</dbReference>
<accession>A0A0G1XVP0</accession>
<dbReference type="Pfam" id="PF11104">
    <property type="entry name" value="PilM_2"/>
    <property type="match status" value="1"/>
</dbReference>
<gene>
    <name evidence="2" type="ORF">UY39_C0029G0006</name>
</gene>
<sequence length="332" mass="36370">MALEGFREKGRIVFWGEEPLPEGIVVGGVIQNIPELVTALEGIRKKLGGIVSVHIALPEEIGYVFSMHVPVNSRRESALNMIEFELEARVPIPLEEAVYDFDLITPHDDDSGDEIGVTVFPRTSVEKYVEAFQAAGFHPLSLEIEARSIARAVSSGSDNEPITLLVDFGRKRTGFAVLKHGIPIFTSTVGVGGAPVKKSLTEKTSPTQSGADEQKNEESKHTADDDKQPLIEDTLSGSESALADEVVRHYQYWDTRRNERGERVTPIECVLLVGGSANLKGLPGYIAARVQASAVRPNVWRHVCSFDDYIPPIDRRKSLQYATALGLALRGV</sequence>
<name>A0A0G1XVP0_9BACT</name>
<dbReference type="Gene3D" id="3.30.420.40">
    <property type="match status" value="2"/>
</dbReference>
<dbReference type="InterPro" id="IPR005883">
    <property type="entry name" value="PilM"/>
</dbReference>
<dbReference type="PANTHER" id="PTHR32432:SF3">
    <property type="entry name" value="ETHANOLAMINE UTILIZATION PROTEIN EUTJ"/>
    <property type="match status" value="1"/>
</dbReference>
<evidence type="ECO:0000256" key="1">
    <source>
        <dbReference type="SAM" id="MobiDB-lite"/>
    </source>
</evidence>